<name>R8BXI2_PHAM7</name>
<evidence type="ECO:0000313" key="3">
    <source>
        <dbReference type="EMBL" id="EOO03984.1"/>
    </source>
</evidence>
<feature type="signal peptide" evidence="1">
    <location>
        <begin position="1"/>
        <end position="22"/>
    </location>
</feature>
<gene>
    <name evidence="3" type="ORF">UCRPA7_657</name>
</gene>
<dbReference type="KEGG" id="tmn:UCRPA7_657"/>
<evidence type="ECO:0000256" key="1">
    <source>
        <dbReference type="SAM" id="SignalP"/>
    </source>
</evidence>
<dbReference type="PANTHER" id="PTHR37049">
    <property type="entry name" value="PEPTIDASE S41 FAMILY PROTEIN"/>
    <property type="match status" value="1"/>
</dbReference>
<dbReference type="InterPro" id="IPR052766">
    <property type="entry name" value="S41A_metabolite_peptidase"/>
</dbReference>
<sequence length="769" mass="81790">MHSAGWRIAVLLNLLGVAGVLASPAPQFTAPPETTVAPDACAKIASATDAQLAADPAVAASIAYDCLQTVPNKVEPAQKLINSIKAFVQWQSTLAWLKDPPASYMLPAVDIEAGLDTISTQVDAGDFLSEYEFGLAIVELFASAHDGHFAFRPDVFKGFTFRNSLAFDLVSVSRDGLEIPKLYHYADLNDTLPTGDAAMPAAVVEINGQDAAAVIEGLDLKFSSFQDPDSQWNSQFQTYATPDALPIVGASLAYQGPSTTFTYDNGENKTAESFAIIRPGANFTGVVTGEDYYQRFCNPDLSLAAEAASSTTSTSSSASSTETATTLAAPEPTIQGFPFPVIRDSGSNTTAGYFLNGTGYDDVAVLSVLGFSPFGTFDTIEYLTNFQSTLEEFLAKSKEAGKTKLVIDVTANGGGFVVAGYELFIQIFPDVEPFQAHDLRLSESLEKMGRIAASLQDQILTVDSSNITTDEQFALAVLQQSSVVSNLIPGGVFSPDGANLTTVDEILSPVTLQRDRFTAYQQTPLNDTSSTFNLTGTGNRANPPPAVFEPENVVILTDAACSSTCTLFSYLMINQLNIKTVAVGGRPNAGKMQSVAGVEGAQVFPLDEISAAASAVMFLSPESEQEALNGTELGIIAEGYAISRAANPDSPGAVNGKNAFSMTDAETPLQFLYQPANCRFFYTAPMIYGPEEVWKRAVDATWTDPAKFCVDGSQMPQLGVQRADVKFFSGDSAKTESKESTNAATRTVIAGGVQVTALLATWVVMMLFM</sequence>
<dbReference type="eggNOG" id="ENOG502S18W">
    <property type="taxonomic scope" value="Eukaryota"/>
</dbReference>
<dbReference type="SUPFAM" id="SSF52096">
    <property type="entry name" value="ClpP/crotonase"/>
    <property type="match status" value="1"/>
</dbReference>
<feature type="chain" id="PRO_5004452959" evidence="1">
    <location>
        <begin position="23"/>
        <end position="769"/>
    </location>
</feature>
<keyword evidence="4" id="KW-1185">Reference proteome</keyword>
<organism evidence="3 4">
    <name type="scientific">Phaeoacremonium minimum (strain UCR-PA7)</name>
    <name type="common">Esca disease fungus</name>
    <name type="synonym">Togninia minima</name>
    <dbReference type="NCBI Taxonomy" id="1286976"/>
    <lineage>
        <taxon>Eukaryota</taxon>
        <taxon>Fungi</taxon>
        <taxon>Dikarya</taxon>
        <taxon>Ascomycota</taxon>
        <taxon>Pezizomycotina</taxon>
        <taxon>Sordariomycetes</taxon>
        <taxon>Sordariomycetidae</taxon>
        <taxon>Togniniales</taxon>
        <taxon>Togniniaceae</taxon>
        <taxon>Phaeoacremonium</taxon>
    </lineage>
</organism>
<dbReference type="InterPro" id="IPR029045">
    <property type="entry name" value="ClpP/crotonase-like_dom_sf"/>
</dbReference>
<reference evidence="4" key="1">
    <citation type="journal article" date="2013" name="Genome Announc.">
        <title>Draft genome sequence of the ascomycete Phaeoacremonium aleophilum strain UCR-PA7, a causal agent of the esca disease complex in grapevines.</title>
        <authorList>
            <person name="Blanco-Ulate B."/>
            <person name="Rolshausen P."/>
            <person name="Cantu D."/>
        </authorList>
    </citation>
    <scope>NUCLEOTIDE SEQUENCE [LARGE SCALE GENOMIC DNA]</scope>
    <source>
        <strain evidence="4">UCR-PA7</strain>
    </source>
</reference>
<dbReference type="AlphaFoldDB" id="R8BXI2"/>
<dbReference type="GeneID" id="19327239"/>
<dbReference type="OrthoDB" id="3534988at2759"/>
<dbReference type="RefSeq" id="XP_007911442.1">
    <property type="nucleotide sequence ID" value="XM_007913251.1"/>
</dbReference>
<dbReference type="Pfam" id="PF23658">
    <property type="entry name" value="PDZ_CPAF_rel"/>
    <property type="match status" value="1"/>
</dbReference>
<proteinExistence type="predicted"/>
<protein>
    <submittedName>
        <fullName evidence="3">Putative peptidase s41 family protein</fullName>
    </submittedName>
</protein>
<dbReference type="EMBL" id="KB932812">
    <property type="protein sequence ID" value="EOO03984.1"/>
    <property type="molecule type" value="Genomic_DNA"/>
</dbReference>
<dbReference type="PANTHER" id="PTHR37049:SF4">
    <property type="entry name" value="RHODANESE DOMAIN-CONTAINING PROTEIN"/>
    <property type="match status" value="1"/>
</dbReference>
<dbReference type="InterPro" id="IPR056186">
    <property type="entry name" value="PDZ_CPAF-rel"/>
</dbReference>
<dbReference type="HOGENOM" id="CLU_014251_1_1_1"/>
<accession>R8BXI2</accession>
<dbReference type="Gene3D" id="3.90.226.10">
    <property type="entry name" value="2-enoyl-CoA Hydratase, Chain A, domain 1"/>
    <property type="match status" value="1"/>
</dbReference>
<dbReference type="Proteomes" id="UP000014074">
    <property type="component" value="Unassembled WGS sequence"/>
</dbReference>
<keyword evidence="1" id="KW-0732">Signal</keyword>
<feature type="domain" description="CPAF-like PDZ" evidence="2">
    <location>
        <begin position="166"/>
        <end position="279"/>
    </location>
</feature>
<evidence type="ECO:0000259" key="2">
    <source>
        <dbReference type="Pfam" id="PF23658"/>
    </source>
</evidence>
<evidence type="ECO:0000313" key="4">
    <source>
        <dbReference type="Proteomes" id="UP000014074"/>
    </source>
</evidence>